<sequence length="112" mass="12496">MRRMCSGRTSKGAPLHVIIEFQGKTSMNPRPREKIETAGKLERGKDSRPVLSPATAKAITIVVHLREQQIGDKMKRPILCRNLFTHVIQGQAHEVMLISSSVHNLARQGKCS</sequence>
<evidence type="ECO:0000313" key="3">
    <source>
        <dbReference type="Proteomes" id="UP000054564"/>
    </source>
</evidence>
<dbReference type="EMBL" id="AJIL01000016">
    <property type="protein sequence ID" value="KNF03677.1"/>
    <property type="molecule type" value="Genomic_DNA"/>
</dbReference>
<proteinExistence type="predicted"/>
<comment type="caution">
    <text evidence="2">The sequence shown here is derived from an EMBL/GenBank/DDBJ whole genome shotgun (WGS) entry which is preliminary data.</text>
</comment>
<feature type="region of interest" description="Disordered" evidence="1">
    <location>
        <begin position="24"/>
        <end position="50"/>
    </location>
</feature>
<gene>
    <name evidence="2" type="ORF">PSTG_03197</name>
</gene>
<accession>A0A0L0VWV1</accession>
<evidence type="ECO:0000256" key="1">
    <source>
        <dbReference type="SAM" id="MobiDB-lite"/>
    </source>
</evidence>
<reference evidence="3" key="1">
    <citation type="submission" date="2014-03" db="EMBL/GenBank/DDBJ databases">
        <title>The Genome Sequence of Puccinia striiformis f. sp. tritici PST-78.</title>
        <authorList>
            <consortium name="The Broad Institute Genome Sequencing Platform"/>
            <person name="Cuomo C."/>
            <person name="Hulbert S."/>
            <person name="Chen X."/>
            <person name="Walker B."/>
            <person name="Young S.K."/>
            <person name="Zeng Q."/>
            <person name="Gargeya S."/>
            <person name="Fitzgerald M."/>
            <person name="Haas B."/>
            <person name="Abouelleil A."/>
            <person name="Alvarado L."/>
            <person name="Arachchi H.M."/>
            <person name="Berlin A.M."/>
            <person name="Chapman S.B."/>
            <person name="Goldberg J."/>
            <person name="Griggs A."/>
            <person name="Gujja S."/>
            <person name="Hansen M."/>
            <person name="Howarth C."/>
            <person name="Imamovic A."/>
            <person name="Larimer J."/>
            <person name="McCowan C."/>
            <person name="Montmayeur A."/>
            <person name="Murphy C."/>
            <person name="Neiman D."/>
            <person name="Pearson M."/>
            <person name="Priest M."/>
            <person name="Roberts A."/>
            <person name="Saif S."/>
            <person name="Shea T."/>
            <person name="Sisk P."/>
            <person name="Sykes S."/>
            <person name="Wortman J."/>
            <person name="Nusbaum C."/>
            <person name="Birren B."/>
        </authorList>
    </citation>
    <scope>NUCLEOTIDE SEQUENCE [LARGE SCALE GENOMIC DNA]</scope>
    <source>
        <strain evidence="3">race PST-78</strain>
    </source>
</reference>
<protein>
    <submittedName>
        <fullName evidence="2">Uncharacterized protein</fullName>
    </submittedName>
</protein>
<organism evidence="2 3">
    <name type="scientific">Puccinia striiformis f. sp. tritici PST-78</name>
    <dbReference type="NCBI Taxonomy" id="1165861"/>
    <lineage>
        <taxon>Eukaryota</taxon>
        <taxon>Fungi</taxon>
        <taxon>Dikarya</taxon>
        <taxon>Basidiomycota</taxon>
        <taxon>Pucciniomycotina</taxon>
        <taxon>Pucciniomycetes</taxon>
        <taxon>Pucciniales</taxon>
        <taxon>Pucciniaceae</taxon>
        <taxon>Puccinia</taxon>
    </lineage>
</organism>
<dbReference type="Proteomes" id="UP000054564">
    <property type="component" value="Unassembled WGS sequence"/>
</dbReference>
<keyword evidence="3" id="KW-1185">Reference proteome</keyword>
<dbReference type="AlphaFoldDB" id="A0A0L0VWV1"/>
<name>A0A0L0VWV1_9BASI</name>
<evidence type="ECO:0000313" key="2">
    <source>
        <dbReference type="EMBL" id="KNF03677.1"/>
    </source>
</evidence>
<feature type="compositionally biased region" description="Basic and acidic residues" evidence="1">
    <location>
        <begin position="30"/>
        <end position="48"/>
    </location>
</feature>